<dbReference type="OrthoDB" id="20872at2759"/>
<gene>
    <name evidence="2" type="ORF">CBYS24578_00015131</name>
</gene>
<reference evidence="3" key="1">
    <citation type="submission" date="2019-06" db="EMBL/GenBank/DDBJ databases">
        <authorList>
            <person name="Broberg M."/>
        </authorList>
    </citation>
    <scope>NUCLEOTIDE SEQUENCE [LARGE SCALE GENOMIC DNA]</scope>
</reference>
<organism evidence="2 3">
    <name type="scientific">Clonostachys byssicola</name>
    <dbReference type="NCBI Taxonomy" id="160290"/>
    <lineage>
        <taxon>Eukaryota</taxon>
        <taxon>Fungi</taxon>
        <taxon>Dikarya</taxon>
        <taxon>Ascomycota</taxon>
        <taxon>Pezizomycotina</taxon>
        <taxon>Sordariomycetes</taxon>
        <taxon>Hypocreomycetidae</taxon>
        <taxon>Hypocreales</taxon>
        <taxon>Bionectriaceae</taxon>
        <taxon>Clonostachys</taxon>
    </lineage>
</organism>
<proteinExistence type="predicted"/>
<evidence type="ECO:0000256" key="1">
    <source>
        <dbReference type="SAM" id="MobiDB-lite"/>
    </source>
</evidence>
<dbReference type="EMBL" id="CABFNO020001481">
    <property type="protein sequence ID" value="CAG9992211.1"/>
    <property type="molecule type" value="Genomic_DNA"/>
</dbReference>
<keyword evidence="3" id="KW-1185">Reference proteome</keyword>
<dbReference type="PANTHER" id="PTHR35391:SF5">
    <property type="entry name" value="DUF6590 DOMAIN-CONTAINING PROTEIN"/>
    <property type="match status" value="1"/>
</dbReference>
<feature type="region of interest" description="Disordered" evidence="1">
    <location>
        <begin position="518"/>
        <end position="551"/>
    </location>
</feature>
<dbReference type="AlphaFoldDB" id="A0A9N9UPM3"/>
<name>A0A9N9UPM3_9HYPO</name>
<comment type="caution">
    <text evidence="2">The sequence shown here is derived from an EMBL/GenBank/DDBJ whole genome shotgun (WGS) entry which is preliminary data.</text>
</comment>
<evidence type="ECO:0008006" key="4">
    <source>
        <dbReference type="Google" id="ProtNLM"/>
    </source>
</evidence>
<feature type="compositionally biased region" description="Basic and acidic residues" evidence="1">
    <location>
        <begin position="538"/>
        <end position="551"/>
    </location>
</feature>
<feature type="region of interest" description="Disordered" evidence="1">
    <location>
        <begin position="564"/>
        <end position="589"/>
    </location>
</feature>
<accession>A0A9N9UPM3</accession>
<sequence>MDSIADTADRARQLFLCCREITEEEPRKLASNQLARFNLWASNIGVFAARHASLDYRLRTDPPVKAAIEGNIDILCKHLLKTLKGSPDLSKEEFNALFDAPRTHVSVFAKGLLLKSTSDGHTRTKELKLVESRITTLHKLSIAIRQASNRNTLTKIPELLESDSDYYLLRERGENSAKIFNFVKDVRFDIGAEFEDFVRTDGFGFARATRKISTNNKRATGKHFSGAAWQLYRSMFPYEHSNTTHEETAVPELFVSNSKPPPASAVLSSSVPTTADGGFGGGGLFDVPPPPKLDGNEKERTCPYCYLVLPAKTFSTAKRWERHLVEDLQPWHCPLHQKNGSSDAADDDELTSDSLLSFKTHLRIYHGDLDPSFVGDLCRHGHQMAVLPQWCFVCFETLPQSAILQHMANHFKSMSLLALPWRNDITDEDAMASDYVASSDATNDNHDALATTLADISFGDWGDTDEAVTEPANKPETQEFASLLSVVNETPITHQDRLQSLETWTQRALERAKQISKEAEAANMAEEEKELADLTAQNDEKGKPFTSVDKERFDILTGNVAQRQAAREAEEATAAAEKNKQHKKIQIPL</sequence>
<feature type="compositionally biased region" description="Basic residues" evidence="1">
    <location>
        <begin position="580"/>
        <end position="589"/>
    </location>
</feature>
<dbReference type="PANTHER" id="PTHR35391">
    <property type="entry name" value="C2H2-TYPE DOMAIN-CONTAINING PROTEIN-RELATED"/>
    <property type="match status" value="1"/>
</dbReference>
<evidence type="ECO:0000313" key="3">
    <source>
        <dbReference type="Proteomes" id="UP000754883"/>
    </source>
</evidence>
<evidence type="ECO:0000313" key="2">
    <source>
        <dbReference type="EMBL" id="CAG9992211.1"/>
    </source>
</evidence>
<reference evidence="2 3" key="2">
    <citation type="submission" date="2021-10" db="EMBL/GenBank/DDBJ databases">
        <authorList>
            <person name="Piombo E."/>
        </authorList>
    </citation>
    <scope>NUCLEOTIDE SEQUENCE [LARGE SCALE GENOMIC DNA]</scope>
</reference>
<protein>
    <recommendedName>
        <fullName evidence="4">C2H2-type domain-containing protein</fullName>
    </recommendedName>
</protein>
<dbReference type="Proteomes" id="UP000754883">
    <property type="component" value="Unassembled WGS sequence"/>
</dbReference>